<comment type="function">
    <text evidence="7">Lanthionine-containing peptide antibiotic (lantibiotic) active on Gram-positive bacteria. The bactericidal activity of lantibiotics is based on depolarization of energized bacterial cytoplasmic membranes, initiated by the formation of aqueous transmembrane pores.</text>
</comment>
<dbReference type="NCBIfam" id="NF040664">
    <property type="entry name" value="HEC_x9_TCC_lant"/>
    <property type="match status" value="1"/>
</dbReference>
<dbReference type="AlphaFoldDB" id="A0A0K0PRV8"/>
<proteinExistence type="inferred from homology"/>
<sequence length="57" mass="6457">MENFKVIEDIEVSNLLEEIQEDELNEVLGAKKKSGAVPTVSHDCHMNSWQFIFTCCG</sequence>
<dbReference type="GO" id="GO:0042742">
    <property type="term" value="P:defense response to bacterium"/>
    <property type="evidence" value="ECO:0007669"/>
    <property type="project" value="UniProtKB-UniRule"/>
</dbReference>
<keyword evidence="4 7" id="KW-0425">Lantibiotic</keyword>
<dbReference type="InterPro" id="IPR007682">
    <property type="entry name" value="Lantibiotic_typ-A_Lactobact"/>
</dbReference>
<evidence type="ECO:0000256" key="5">
    <source>
        <dbReference type="ARBA" id="ARBA00023022"/>
    </source>
</evidence>
<reference evidence="8" key="1">
    <citation type="submission" date="2015-01" db="EMBL/GenBank/DDBJ databases">
        <title>An abundance of antimicrobial substances governs microbial competition in the human nasal microbiota.</title>
        <authorList>
            <person name="Janek D."/>
            <person name="Krismer B."/>
            <person name="Peschel A."/>
        </authorList>
    </citation>
    <scope>NUCLEOTIDE SEQUENCE</scope>
    <source>
        <strain evidence="8">IVK45</strain>
        <plasmid evidence="8">pIVK45</plasmid>
    </source>
</reference>
<keyword evidence="5 7" id="KW-0044">Antibiotic</keyword>
<keyword evidence="8" id="KW-0614">Plasmid</keyword>
<evidence type="ECO:0000256" key="4">
    <source>
        <dbReference type="ARBA" id="ARBA00022789"/>
    </source>
</evidence>
<keyword evidence="3" id="KW-0883">Thioether bond</keyword>
<evidence type="ECO:0000256" key="3">
    <source>
        <dbReference type="ARBA" id="ARBA00022784"/>
    </source>
</evidence>
<organism evidence="8">
    <name type="scientific">Staphylococcus epidermidis</name>
    <dbReference type="NCBI Taxonomy" id="1282"/>
    <lineage>
        <taxon>Bacteria</taxon>
        <taxon>Bacillati</taxon>
        <taxon>Bacillota</taxon>
        <taxon>Bacilli</taxon>
        <taxon>Bacillales</taxon>
        <taxon>Staphylococcaceae</taxon>
        <taxon>Staphylococcus</taxon>
    </lineage>
</organism>
<comment type="PTM">
    <text evidence="7">Maturation of lantibiotics involves the enzymatic conversion of Thr, and Ser into dehydrated AA and the formation of thioether bonds with cysteine. This is followed by membrane translocation and cleavage of the modified precursor.</text>
</comment>
<protein>
    <recommendedName>
        <fullName evidence="7">Lantibiotic</fullName>
    </recommendedName>
</protein>
<evidence type="ECO:0000256" key="7">
    <source>
        <dbReference type="RuleBase" id="RU362078"/>
    </source>
</evidence>
<dbReference type="RefSeq" id="WP_172686113.1">
    <property type="nucleotide sequence ID" value="NZ_KP702950.1"/>
</dbReference>
<accession>A0A0K0PRV8</accession>
<name>A0A0K0PRV8_STAEP</name>
<evidence type="ECO:0000256" key="6">
    <source>
        <dbReference type="ARBA" id="ARBA00023048"/>
    </source>
</evidence>
<dbReference type="GO" id="GO:0031640">
    <property type="term" value="P:killing of cells of another organism"/>
    <property type="evidence" value="ECO:0007669"/>
    <property type="project" value="UniProtKB-UniRule"/>
</dbReference>
<keyword evidence="2 7" id="KW-0929">Antimicrobial</keyword>
<dbReference type="EMBL" id="KP702950">
    <property type="protein sequence ID" value="AKQ51579.1"/>
    <property type="molecule type" value="Genomic_DNA"/>
</dbReference>
<comment type="similarity">
    <text evidence="1 7">Belongs to the type A lantibiotic family.</text>
</comment>
<keyword evidence="6 7" id="KW-0078">Bacteriocin</keyword>
<geneLocation type="plasmid" evidence="8">
    <name>pIVK45</name>
</geneLocation>
<dbReference type="Pfam" id="PF04604">
    <property type="entry name" value="L_biotic_typeA"/>
    <property type="match status" value="1"/>
</dbReference>
<dbReference type="GO" id="GO:0005102">
    <property type="term" value="F:signaling receptor binding"/>
    <property type="evidence" value="ECO:0007669"/>
    <property type="project" value="UniProtKB-KW"/>
</dbReference>
<dbReference type="GO" id="GO:0005576">
    <property type="term" value="C:extracellular region"/>
    <property type="evidence" value="ECO:0007669"/>
    <property type="project" value="InterPro"/>
</dbReference>
<evidence type="ECO:0000256" key="2">
    <source>
        <dbReference type="ARBA" id="ARBA00022529"/>
    </source>
</evidence>
<gene>
    <name evidence="8" type="primary">nukA</name>
</gene>
<evidence type="ECO:0000313" key="8">
    <source>
        <dbReference type="EMBL" id="AKQ51579.1"/>
    </source>
</evidence>
<evidence type="ECO:0000256" key="1">
    <source>
        <dbReference type="ARBA" id="ARBA00009379"/>
    </source>
</evidence>